<dbReference type="EMBL" id="OUUY01000035">
    <property type="protein sequence ID" value="SPP99897.1"/>
    <property type="molecule type" value="Genomic_DNA"/>
</dbReference>
<organism evidence="2 3">
    <name type="scientific">Candidatus Sulfobium mesophilum</name>
    <dbReference type="NCBI Taxonomy" id="2016548"/>
    <lineage>
        <taxon>Bacteria</taxon>
        <taxon>Pseudomonadati</taxon>
        <taxon>Nitrospirota</taxon>
        <taxon>Nitrospiria</taxon>
        <taxon>Nitrospirales</taxon>
        <taxon>Nitrospiraceae</taxon>
        <taxon>Candidatus Sulfobium</taxon>
    </lineage>
</organism>
<keyword evidence="2" id="KW-0489">Methyltransferase</keyword>
<reference evidence="3" key="1">
    <citation type="submission" date="2018-03" db="EMBL/GenBank/DDBJ databases">
        <authorList>
            <person name="Zecchin S."/>
        </authorList>
    </citation>
    <scope>NUCLEOTIDE SEQUENCE [LARGE SCALE GENOMIC DNA]</scope>
</reference>
<dbReference type="GO" id="GO:0008757">
    <property type="term" value="F:S-adenosylmethionine-dependent methyltransferase activity"/>
    <property type="evidence" value="ECO:0007669"/>
    <property type="project" value="InterPro"/>
</dbReference>
<protein>
    <submittedName>
        <fullName evidence="2">Putative methyltransferase</fullName>
    </submittedName>
</protein>
<sequence>MFAKFMKAMVRKKAPVNFPDMARVVPIDPNFAWDRGTPIDRYYIESFFRRNARLITGRVLEVGGSTYSRRFSEGKAESYSVLDVAPNNDKTTIVGDLADKSSLPANAFDCFICAQTFQYIFEVREAVEGAHHLLKPGGVLLATVPGISQISRKDSERYGEYWRFTKDSIDRLFRPVFAAGVEVSSFGNVLSATAFLQGVALEDLPDSSLLDAVDNYYQMIITVIARKG</sequence>
<keyword evidence="2" id="KW-0808">Transferase</keyword>
<proteinExistence type="predicted"/>
<name>A0A2U3QEQ3_9BACT</name>
<evidence type="ECO:0000313" key="3">
    <source>
        <dbReference type="Proteomes" id="UP000245125"/>
    </source>
</evidence>
<dbReference type="GO" id="GO:0032259">
    <property type="term" value="P:methylation"/>
    <property type="evidence" value="ECO:0007669"/>
    <property type="project" value="UniProtKB-KW"/>
</dbReference>
<dbReference type="SUPFAM" id="SSF53335">
    <property type="entry name" value="S-adenosyl-L-methionine-dependent methyltransferases"/>
    <property type="match status" value="1"/>
</dbReference>
<gene>
    <name evidence="2" type="ORF">NBG4_130020</name>
</gene>
<evidence type="ECO:0000259" key="1">
    <source>
        <dbReference type="Pfam" id="PF08241"/>
    </source>
</evidence>
<dbReference type="InterPro" id="IPR029063">
    <property type="entry name" value="SAM-dependent_MTases_sf"/>
</dbReference>
<dbReference type="CDD" id="cd02440">
    <property type="entry name" value="AdoMet_MTases"/>
    <property type="match status" value="1"/>
</dbReference>
<dbReference type="AlphaFoldDB" id="A0A2U3QEQ3"/>
<dbReference type="OrthoDB" id="9794124at2"/>
<keyword evidence="3" id="KW-1185">Reference proteome</keyword>
<feature type="domain" description="Methyltransferase type 11" evidence="1">
    <location>
        <begin position="90"/>
        <end position="141"/>
    </location>
</feature>
<evidence type="ECO:0000313" key="2">
    <source>
        <dbReference type="EMBL" id="SPP99897.1"/>
    </source>
</evidence>
<dbReference type="Proteomes" id="UP000245125">
    <property type="component" value="Unassembled WGS sequence"/>
</dbReference>
<dbReference type="Pfam" id="PF08241">
    <property type="entry name" value="Methyltransf_11"/>
    <property type="match status" value="1"/>
</dbReference>
<dbReference type="InterPro" id="IPR013216">
    <property type="entry name" value="Methyltransf_11"/>
</dbReference>
<dbReference type="Gene3D" id="3.40.50.150">
    <property type="entry name" value="Vaccinia Virus protein VP39"/>
    <property type="match status" value="1"/>
</dbReference>
<accession>A0A2U3QEQ3</accession>